<dbReference type="Proteomes" id="UP000036681">
    <property type="component" value="Unplaced"/>
</dbReference>
<proteinExistence type="predicted"/>
<dbReference type="InterPro" id="IPR013320">
    <property type="entry name" value="ConA-like_dom_sf"/>
</dbReference>
<dbReference type="WBParaSite" id="ALUE_0001015601-mRNA-1">
    <property type="protein sequence ID" value="ALUE_0001015601-mRNA-1"/>
    <property type="gene ID" value="ALUE_0001015601"/>
</dbReference>
<sequence length="774" mass="86357">MRSIPVFGILTTLVLSSESEYRRELRYLDYYLGVKPLNNGHLAIKESTLHRYISSSSELDCYLNDPCAWKNANTDGLLDTSDFYLFIKSDDKPFPIQIQPGDPNPPPGNTLNLVTVEAAGAQFPTDSKINGIVLCGLMVSPSLRGHSGSLFLLAGNTTSTAQSAIFVSAPVACQRSQGRFSFKYWLYNEALLEVVILKPPNPQRRQLQVLLRPAMNCNILRPRNDICRVVIPEMNEPFRIGIRAFRLQDESVGSFAMISDIEYHADVCLETRFSRIFGGRLVPPVLWHDVATTASEYSCMDFNVNCRWSSTLAASSEWRVSNHLKKWDEVIGLRTRPSGTFFYQFVDTMAEKPYSLLRSDLIPCTSSISSLSFRYWLGPGTQVQICAVTALNVVVSCVYLSEADSPGPVNVDVDAPSEDPFRFVFEMIEFDRSKGGLFVVDDLEYSGKLCNEPITQPTTTIDPPLVSNLFALQTAPEGVKEYSSSLNCDFEADFCAQWESDDKWEYGVTPSNELFELPKFIEGNVAVALLDGVDSATLTSRPVPCATNAVVTVAYYRSEHAKLRMCIEERCVFAGNSSGHLAIHIESERSFRIKIIVKSSASAIAVVRRIEAKGHICPLPSPNQLACGLLKCDFNGQLCAYSSESSRSDGPKFELFEGRPGVKWIIDGSAERAILRSPRFELTRPVDVEIMLYQPTFGSQTFLCGDGNESFDRCQLLLGPKIEVPKIVPIRFRLDIDVRQIAFVMFHDKFLQFGPATFTLFSVNVFDERGEPIC</sequence>
<protein>
    <submittedName>
        <fullName evidence="2">MAM domain-containing protein</fullName>
    </submittedName>
</protein>
<evidence type="ECO:0000313" key="1">
    <source>
        <dbReference type="Proteomes" id="UP000036681"/>
    </source>
</evidence>
<accession>A0A0M3I1J4</accession>
<evidence type="ECO:0000313" key="2">
    <source>
        <dbReference type="WBParaSite" id="ALUE_0001015601-mRNA-1"/>
    </source>
</evidence>
<reference evidence="2" key="1">
    <citation type="submission" date="2017-02" db="UniProtKB">
        <authorList>
            <consortium name="WormBaseParasite"/>
        </authorList>
    </citation>
    <scope>IDENTIFICATION</scope>
</reference>
<dbReference type="SUPFAM" id="SSF49899">
    <property type="entry name" value="Concanavalin A-like lectins/glucanases"/>
    <property type="match status" value="1"/>
</dbReference>
<organism evidence="1 2">
    <name type="scientific">Ascaris lumbricoides</name>
    <name type="common">Giant roundworm</name>
    <dbReference type="NCBI Taxonomy" id="6252"/>
    <lineage>
        <taxon>Eukaryota</taxon>
        <taxon>Metazoa</taxon>
        <taxon>Ecdysozoa</taxon>
        <taxon>Nematoda</taxon>
        <taxon>Chromadorea</taxon>
        <taxon>Rhabditida</taxon>
        <taxon>Spirurina</taxon>
        <taxon>Ascaridomorpha</taxon>
        <taxon>Ascaridoidea</taxon>
        <taxon>Ascarididae</taxon>
        <taxon>Ascaris</taxon>
    </lineage>
</organism>
<name>A0A0M3I1J4_ASCLU</name>
<keyword evidence="1" id="KW-1185">Reference proteome</keyword>
<dbReference type="AlphaFoldDB" id="A0A0M3I1J4"/>